<dbReference type="HOGENOM" id="CLU_093730_0_0_9"/>
<name>L1Q5B8_9CLOT</name>
<dbReference type="RefSeq" id="WP_005215583.1">
    <property type="nucleotide sequence ID" value="NZ_KB291704.1"/>
</dbReference>
<evidence type="ECO:0000313" key="2">
    <source>
        <dbReference type="EMBL" id="EKY22900.1"/>
    </source>
</evidence>
<dbReference type="STRING" id="545697.HMPREF0216_03061"/>
<dbReference type="PROSITE" id="PS51186">
    <property type="entry name" value="GNAT"/>
    <property type="match status" value="1"/>
</dbReference>
<gene>
    <name evidence="2" type="ORF">HMPREF0216_03061</name>
</gene>
<dbReference type="OrthoDB" id="3256225at2"/>
<dbReference type="InterPro" id="IPR016181">
    <property type="entry name" value="Acyl_CoA_acyltransferase"/>
</dbReference>
<evidence type="ECO:0000313" key="3">
    <source>
        <dbReference type="Proteomes" id="UP000010420"/>
    </source>
</evidence>
<dbReference type="Pfam" id="PF13508">
    <property type="entry name" value="Acetyltransf_7"/>
    <property type="match status" value="1"/>
</dbReference>
<protein>
    <submittedName>
        <fullName evidence="2">Acetyltransferase, GNAT family</fullName>
    </submittedName>
</protein>
<accession>L1Q5B8</accession>
<dbReference type="SUPFAM" id="SSF55729">
    <property type="entry name" value="Acyl-CoA N-acyltransferases (Nat)"/>
    <property type="match status" value="1"/>
</dbReference>
<reference evidence="2 3" key="1">
    <citation type="submission" date="2012-05" db="EMBL/GenBank/DDBJ databases">
        <authorList>
            <person name="Weinstock G."/>
            <person name="Sodergren E."/>
            <person name="Lobos E.A."/>
            <person name="Fulton L."/>
            <person name="Fulton R."/>
            <person name="Courtney L."/>
            <person name="Fronick C."/>
            <person name="O'Laughlin M."/>
            <person name="Godfrey J."/>
            <person name="Wilson R.M."/>
            <person name="Miner T."/>
            <person name="Farmer C."/>
            <person name="Delehaunty K."/>
            <person name="Cordes M."/>
            <person name="Minx P."/>
            <person name="Tomlinson C."/>
            <person name="Chen J."/>
            <person name="Wollam A."/>
            <person name="Pepin K.H."/>
            <person name="Bhonagiri V."/>
            <person name="Zhang X."/>
            <person name="Suruliraj S."/>
            <person name="Warren W."/>
            <person name="Mitreva M."/>
            <person name="Mardis E.R."/>
            <person name="Wilson R.K."/>
        </authorList>
    </citation>
    <scope>NUCLEOTIDE SEQUENCE [LARGE SCALE GENOMIC DNA]</scope>
    <source>
        <strain evidence="2 3">DSM 1785</strain>
    </source>
</reference>
<dbReference type="EMBL" id="AMEZ01000117">
    <property type="protein sequence ID" value="EKY22900.1"/>
    <property type="molecule type" value="Genomic_DNA"/>
</dbReference>
<proteinExistence type="predicted"/>
<dbReference type="AlphaFoldDB" id="L1Q5B8"/>
<keyword evidence="2" id="KW-0808">Transferase</keyword>
<keyword evidence="3" id="KW-1185">Reference proteome</keyword>
<dbReference type="Proteomes" id="UP000010420">
    <property type="component" value="Unassembled WGS sequence"/>
</dbReference>
<dbReference type="eggNOG" id="COG0456">
    <property type="taxonomic scope" value="Bacteria"/>
</dbReference>
<dbReference type="InterPro" id="IPR000182">
    <property type="entry name" value="GNAT_dom"/>
</dbReference>
<feature type="domain" description="N-acetyltransferase" evidence="1">
    <location>
        <begin position="2"/>
        <end position="198"/>
    </location>
</feature>
<organism evidence="2 3">
    <name type="scientific">Clostridium celatum DSM 1785</name>
    <dbReference type="NCBI Taxonomy" id="545697"/>
    <lineage>
        <taxon>Bacteria</taxon>
        <taxon>Bacillati</taxon>
        <taxon>Bacillota</taxon>
        <taxon>Clostridia</taxon>
        <taxon>Eubacteriales</taxon>
        <taxon>Clostridiaceae</taxon>
        <taxon>Clostridium</taxon>
    </lineage>
</organism>
<dbReference type="CDD" id="cd04301">
    <property type="entry name" value="NAT_SF"/>
    <property type="match status" value="1"/>
</dbReference>
<sequence>MIIYRTIKKEEISKCIDLITDSYNGYSFYEIFVEDKKRRFKFLKEIQKVCVKTCYKQQTILVSLKDDKIVSIAILKSPNEPEPTIWNYLCAGGLNVFLAGGIKNTLGWLKMYNESSAACHSISEDSWYLTSLVVANEFKNQGLGSKMLQDGVIPYISQHGGGLLTLITNSESNCNFYKKNGFTEFHNEVLNVNNKKLNNWGYKINIQANN</sequence>
<dbReference type="GO" id="GO:0016747">
    <property type="term" value="F:acyltransferase activity, transferring groups other than amino-acyl groups"/>
    <property type="evidence" value="ECO:0007669"/>
    <property type="project" value="InterPro"/>
</dbReference>
<dbReference type="Gene3D" id="3.40.630.30">
    <property type="match status" value="1"/>
</dbReference>
<dbReference type="PATRIC" id="fig|545697.3.peg.3001"/>
<evidence type="ECO:0000259" key="1">
    <source>
        <dbReference type="PROSITE" id="PS51186"/>
    </source>
</evidence>
<comment type="caution">
    <text evidence="2">The sequence shown here is derived from an EMBL/GenBank/DDBJ whole genome shotgun (WGS) entry which is preliminary data.</text>
</comment>